<dbReference type="PROSITE" id="PS50093">
    <property type="entry name" value="PKD"/>
    <property type="match status" value="1"/>
</dbReference>
<feature type="compositionally biased region" description="Polar residues" evidence="1">
    <location>
        <begin position="53"/>
        <end position="62"/>
    </location>
</feature>
<evidence type="ECO:0008006" key="6">
    <source>
        <dbReference type="Google" id="ProtNLM"/>
    </source>
</evidence>
<dbReference type="SUPFAM" id="SSF52743">
    <property type="entry name" value="Subtilisin-like"/>
    <property type="match status" value="1"/>
</dbReference>
<dbReference type="SUPFAM" id="SSF49313">
    <property type="entry name" value="Cadherin-like"/>
    <property type="match status" value="1"/>
</dbReference>
<evidence type="ECO:0000313" key="5">
    <source>
        <dbReference type="Proteomes" id="UP000559182"/>
    </source>
</evidence>
<feature type="domain" description="PKD" evidence="2">
    <location>
        <begin position="449"/>
        <end position="537"/>
    </location>
</feature>
<accession>A0A839NEB3</accession>
<dbReference type="GO" id="GO:0005975">
    <property type="term" value="P:carbohydrate metabolic process"/>
    <property type="evidence" value="ECO:0007669"/>
    <property type="project" value="UniProtKB-ARBA"/>
</dbReference>
<dbReference type="PANTHER" id="PTHR14218">
    <property type="entry name" value="PROTEASE S8 TRIPEPTIDYL PEPTIDASE I CLN2"/>
    <property type="match status" value="1"/>
</dbReference>
<dbReference type="Gene3D" id="3.40.50.200">
    <property type="entry name" value="Peptidase S8/S53 domain"/>
    <property type="match status" value="1"/>
</dbReference>
<evidence type="ECO:0000259" key="3">
    <source>
        <dbReference type="PROSITE" id="PS51695"/>
    </source>
</evidence>
<feature type="region of interest" description="Disordered" evidence="1">
    <location>
        <begin position="44"/>
        <end position="64"/>
    </location>
</feature>
<evidence type="ECO:0000256" key="1">
    <source>
        <dbReference type="SAM" id="MobiDB-lite"/>
    </source>
</evidence>
<dbReference type="Gene3D" id="2.60.120.260">
    <property type="entry name" value="Galactose-binding domain-like"/>
    <property type="match status" value="1"/>
</dbReference>
<dbReference type="Pfam" id="PF05345">
    <property type="entry name" value="He_PIG"/>
    <property type="match status" value="1"/>
</dbReference>
<dbReference type="GO" id="GO:0005509">
    <property type="term" value="F:calcium ion binding"/>
    <property type="evidence" value="ECO:0007669"/>
    <property type="project" value="InterPro"/>
</dbReference>
<gene>
    <name evidence="4" type="ORF">FHU39_002880</name>
</gene>
<dbReference type="Gene3D" id="2.60.40.10">
    <property type="entry name" value="Immunoglobulins"/>
    <property type="match status" value="1"/>
</dbReference>
<dbReference type="GO" id="GO:0008240">
    <property type="term" value="F:tripeptidyl-peptidase activity"/>
    <property type="evidence" value="ECO:0007669"/>
    <property type="project" value="TreeGrafter"/>
</dbReference>
<protein>
    <recommendedName>
        <fullName evidence="6">Peptidase S53 domain-containing protein</fullName>
    </recommendedName>
</protein>
<dbReference type="PANTHER" id="PTHR14218:SF15">
    <property type="entry name" value="TRIPEPTIDYL-PEPTIDASE 1"/>
    <property type="match status" value="1"/>
</dbReference>
<evidence type="ECO:0000259" key="2">
    <source>
        <dbReference type="PROSITE" id="PS50093"/>
    </source>
</evidence>
<dbReference type="GO" id="GO:0006508">
    <property type="term" value="P:proteolysis"/>
    <property type="evidence" value="ECO:0007669"/>
    <property type="project" value="InterPro"/>
</dbReference>
<reference evidence="4 5" key="1">
    <citation type="submission" date="2020-08" db="EMBL/GenBank/DDBJ databases">
        <title>Sequencing the genomes of 1000 actinobacteria strains.</title>
        <authorList>
            <person name="Klenk H.-P."/>
        </authorList>
    </citation>
    <scope>NUCLEOTIDE SEQUENCE [LARGE SCALE GENOMIC DNA]</scope>
    <source>
        <strain evidence="4 5">DSM 105369</strain>
    </source>
</reference>
<name>A0A839NEB3_9MICO</name>
<proteinExistence type="predicted"/>
<dbReference type="InterPro" id="IPR013783">
    <property type="entry name" value="Ig-like_fold"/>
</dbReference>
<dbReference type="PROSITE" id="PS51695">
    <property type="entry name" value="SEDOLISIN"/>
    <property type="match status" value="1"/>
</dbReference>
<dbReference type="InterPro" id="IPR036852">
    <property type="entry name" value="Peptidase_S8/S53_dom_sf"/>
</dbReference>
<dbReference type="GO" id="GO:0016020">
    <property type="term" value="C:membrane"/>
    <property type="evidence" value="ECO:0007669"/>
    <property type="project" value="InterPro"/>
</dbReference>
<dbReference type="GO" id="GO:0004252">
    <property type="term" value="F:serine-type endopeptidase activity"/>
    <property type="evidence" value="ECO:0007669"/>
    <property type="project" value="InterPro"/>
</dbReference>
<organism evidence="4 5">
    <name type="scientific">Flexivirga oryzae</name>
    <dbReference type="NCBI Taxonomy" id="1794944"/>
    <lineage>
        <taxon>Bacteria</taxon>
        <taxon>Bacillati</taxon>
        <taxon>Actinomycetota</taxon>
        <taxon>Actinomycetes</taxon>
        <taxon>Micrococcales</taxon>
        <taxon>Dermacoccaceae</taxon>
        <taxon>Flexivirga</taxon>
    </lineage>
</organism>
<dbReference type="InterPro" id="IPR015919">
    <property type="entry name" value="Cadherin-like_sf"/>
</dbReference>
<dbReference type="CDD" id="cd04056">
    <property type="entry name" value="Peptidases_S53"/>
    <property type="match status" value="1"/>
</dbReference>
<dbReference type="InterPro" id="IPR050819">
    <property type="entry name" value="Tripeptidyl-peptidase_I"/>
</dbReference>
<keyword evidence="5" id="KW-1185">Reference proteome</keyword>
<comment type="caution">
    <text evidence="4">The sequence shown here is derived from an EMBL/GenBank/DDBJ whole genome shotgun (WGS) entry which is preliminary data.</text>
</comment>
<dbReference type="AlphaFoldDB" id="A0A839NEB3"/>
<dbReference type="RefSeq" id="WP_246336576.1">
    <property type="nucleotide sequence ID" value="NZ_JACHVQ010000002.1"/>
</dbReference>
<sequence length="689" mass="69208">MSSSTRRGPRRKAAGVALLGVVAALPLAMTGGMAYAHPLHGTAAHQAHRTAKHTSPSPTMTGTPIKGAVKVEHTCSQSVQKGWATCFALKQTNPVEPNKIVPHAVTPNATPSGYGPSDIQSAYNLPSSTAGSGTTVAIVDAYDDPNAASDLAAYRSQYGLPACTTANGCFTKMSQSGSTTSLPSADSGWAGEISLDLDAVSAACPACHILLVEADSASMDDLGAAVNQAVSQGAKYVSNSYGGDEDSSVTSADNSYFKHAGVFITASAGDSDYGAEYPATSAYVTAVGGTSLSRASGTSRGWTESVWKTSSSEGTGSGCSAYVAKPSFQSGVSTSCSKRAEADVSMDADPATGLAVYQTYGGSGWSVYGGTSLASPLLAATAALAGAAGNSTYGNDLSYSHTSGFNDVTSGNNGSCGTVLCTAGTGWDGPTGNGTPNGVAGFGAGTTAGVTVTNPGSKSSAVNTAVSLQLAASGGTAPYTWSASGLPTGLSISSSGLVSGTPTTAGSYSVTVTAKDSAGKTGTATFNWTITSSGGTGGSCSGQLVKNTGFESGTANWTESNSNIIGQWGSYEATHGGSYDAWFDGYGQSHTDTLSQSITIPSGCTAKLAFYLHIDTSESGSTAYDKFTVKAGSKTLVTYSNANAASGYTKHTIDLSAYAGQTVKLTFTGTEDYSLQTSFVLDDVTTTLS</sequence>
<feature type="domain" description="Peptidase S53" evidence="3">
    <location>
        <begin position="113"/>
        <end position="448"/>
    </location>
</feature>
<dbReference type="InterPro" id="IPR030400">
    <property type="entry name" value="Sedolisin_dom"/>
</dbReference>
<dbReference type="EMBL" id="JACHVQ010000002">
    <property type="protein sequence ID" value="MBB2892862.1"/>
    <property type="molecule type" value="Genomic_DNA"/>
</dbReference>
<evidence type="ECO:0000313" key="4">
    <source>
        <dbReference type="EMBL" id="MBB2892862.1"/>
    </source>
</evidence>
<dbReference type="InterPro" id="IPR000601">
    <property type="entry name" value="PKD_dom"/>
</dbReference>
<dbReference type="Proteomes" id="UP000559182">
    <property type="component" value="Unassembled WGS sequence"/>
</dbReference>